<dbReference type="EMBL" id="CP030750">
    <property type="protein sequence ID" value="AXA22939.1"/>
    <property type="molecule type" value="Genomic_DNA"/>
</dbReference>
<evidence type="ECO:0000259" key="1">
    <source>
        <dbReference type="Pfam" id="PF20178"/>
    </source>
</evidence>
<dbReference type="Proteomes" id="UP000251617">
    <property type="component" value="Chromosome"/>
</dbReference>
<feature type="domain" description="Dermonecrotic toxin N-terminal" evidence="1">
    <location>
        <begin position="326"/>
        <end position="589"/>
    </location>
</feature>
<evidence type="ECO:0000313" key="3">
    <source>
        <dbReference type="Proteomes" id="UP000251617"/>
    </source>
</evidence>
<gene>
    <name evidence="2" type="ORF">C1S65_01905</name>
</gene>
<reference evidence="2 3" key="1">
    <citation type="submission" date="2018-06" db="EMBL/GenBank/DDBJ databases">
        <title>The genome of Pseudomonas putida NX-1, a lignin degrader.</title>
        <authorList>
            <person name="Xu Z."/>
        </authorList>
    </citation>
    <scope>NUCLEOTIDE SEQUENCE [LARGE SCALE GENOMIC DNA]</scope>
    <source>
        <strain evidence="2 3">NX-1</strain>
    </source>
</reference>
<dbReference type="AlphaFoldDB" id="A0AAD0P8X3"/>
<organism evidence="2 3">
    <name type="scientific">Pseudomonas putida</name>
    <name type="common">Arthrobacter siderocapsulatus</name>
    <dbReference type="NCBI Taxonomy" id="303"/>
    <lineage>
        <taxon>Bacteria</taxon>
        <taxon>Pseudomonadati</taxon>
        <taxon>Pseudomonadota</taxon>
        <taxon>Gammaproteobacteria</taxon>
        <taxon>Pseudomonadales</taxon>
        <taxon>Pseudomonadaceae</taxon>
        <taxon>Pseudomonas</taxon>
    </lineage>
</organism>
<evidence type="ECO:0000313" key="2">
    <source>
        <dbReference type="EMBL" id="AXA22939.1"/>
    </source>
</evidence>
<dbReference type="InterPro" id="IPR046673">
    <property type="entry name" value="ToxA_N"/>
</dbReference>
<sequence length="932" mass="105394">MSLQHFQAFDQQLSDLLASPPRPETSQPWLKARQRYFADLAEYWLDTGVTGESRKARLVTLLRAQLLAQITLRVDDHTLGSNHAELLKTSIEMPLPGQRQHLPPAERPQIYRPLLDIGTPHWREYLPGAFVIVEGGPEGSMPDPAESSDYALLCSLSHGIEAFDDLAELHTELCERMDDLQQSRPLLQLMAGDEQRELARNAERLRYEWFNDDPLQLQVQALIDSQHARLTQVWENAAQTSPIDWPNLTAQLDTAADLLPLADSRSALQTRYALLLERNSPAWLKNASTQGLIHIMQTMQELVIAIDKAAAPGILSHDQFLDREGLSTWICEQLRTAMRQQYQFDGDPLDLHVSVTMARQRGPVFHPGLTTGYIPAASRPQVGDTVELVTQSYRLDQLAMLNVSWLDVDYWLTARVHRTDGSPVTEITPAQIKQMVRALDVGESYSRYLRTHLLESPTAKWRRDSYAAISRARMRAEAAKARYAGHYLEDPFERGYLWTSTVLDHPDSEQRKALKVTRLSVRQLLIDGHTVQGVMFVTPENAGMQRFLVYTPDAPDRRAWREYRNARHMLRSLRERPALRDYVKDRMPLANPANVERWLSKGGLGSRISRPEITGDFQHARYRAEVHAALSAVDAATNTKLELLGDFSLHVLWVILDLLSLVLPSRALAVLSFARAAISVLDTHKAYVESDRIGMLRSLVDAFSYASDGINSVSGSTVVRRAIRAMPPTPPLSLPPAMVSAVNTSKLRYRVDGIHKEGIYEQPSPYPGLTFYFIKDSAGQSYQVAFDGYRWRVVDPRKPDAYTKVPVKRREDGEWVVDSPVLWYDGLPDLKALFDTCRLAEVPAGEKHEDADGLYQSDQGLYLLAGGHALPLRAHLLKHHYRLLLDGQNHESPASAILRWQDRQWNLRVRQAGRSSDWLTLPQAYSVSRGSN</sequence>
<accession>A0AAD0P8X3</accession>
<dbReference type="RefSeq" id="WP_112897155.1">
    <property type="nucleotide sequence ID" value="NZ_CP030750.1"/>
</dbReference>
<name>A0AAD0P8X3_PSEPU</name>
<proteinExistence type="predicted"/>
<dbReference type="Pfam" id="PF20178">
    <property type="entry name" value="ToxA_N"/>
    <property type="match status" value="1"/>
</dbReference>
<protein>
    <recommendedName>
        <fullName evidence="1">Dermonecrotic toxin N-terminal domain-containing protein</fullName>
    </recommendedName>
</protein>